<comment type="caution">
    <text evidence="1">The sequence shown here is derived from an EMBL/GenBank/DDBJ whole genome shotgun (WGS) entry which is preliminary data.</text>
</comment>
<reference evidence="1 2" key="1">
    <citation type="journal article" date="2018" name="Genome Biol. Evol.">
        <title>Multiple Roots of Fruiting Body Formation in Amoebozoa.</title>
        <authorList>
            <person name="Hillmann F."/>
            <person name="Forbes G."/>
            <person name="Novohradska S."/>
            <person name="Ferling I."/>
            <person name="Riege K."/>
            <person name="Groth M."/>
            <person name="Westermann M."/>
            <person name="Marz M."/>
            <person name="Spaller T."/>
            <person name="Winckler T."/>
            <person name="Schaap P."/>
            <person name="Glockner G."/>
        </authorList>
    </citation>
    <scope>NUCLEOTIDE SEQUENCE [LARGE SCALE GENOMIC DNA]</scope>
    <source>
        <strain evidence="1 2">Jena</strain>
    </source>
</reference>
<dbReference type="Proteomes" id="UP000241769">
    <property type="component" value="Unassembled WGS sequence"/>
</dbReference>
<organism evidence="1 2">
    <name type="scientific">Planoprotostelium fungivorum</name>
    <dbReference type="NCBI Taxonomy" id="1890364"/>
    <lineage>
        <taxon>Eukaryota</taxon>
        <taxon>Amoebozoa</taxon>
        <taxon>Evosea</taxon>
        <taxon>Variosea</taxon>
        <taxon>Cavosteliida</taxon>
        <taxon>Cavosteliaceae</taxon>
        <taxon>Planoprotostelium</taxon>
    </lineage>
</organism>
<dbReference type="EMBL" id="MDYQ01000159">
    <property type="protein sequence ID" value="PRP80160.1"/>
    <property type="molecule type" value="Genomic_DNA"/>
</dbReference>
<keyword evidence="2" id="KW-1185">Reference proteome</keyword>
<dbReference type="OrthoDB" id="1470350at2759"/>
<evidence type="ECO:0000313" key="2">
    <source>
        <dbReference type="Proteomes" id="UP000241769"/>
    </source>
</evidence>
<evidence type="ECO:0000313" key="1">
    <source>
        <dbReference type="EMBL" id="PRP80160.1"/>
    </source>
</evidence>
<sequence length="80" mass="9093">MSVGSGKANAMLFLRIDEKRPIGRLAAWSLESKFPPTLEYEPFLLHNLIETYAIVDIHGRSVIATEGDDWKLHKKIVLPF</sequence>
<dbReference type="AlphaFoldDB" id="A0A2P6N890"/>
<gene>
    <name evidence="1" type="ORF">PROFUN_12118</name>
</gene>
<protein>
    <submittedName>
        <fullName evidence="1">Uncharacterized protein</fullName>
    </submittedName>
</protein>
<accession>A0A2P6N890</accession>
<dbReference type="InParanoid" id="A0A2P6N890"/>
<name>A0A2P6N890_9EUKA</name>
<proteinExistence type="predicted"/>